<dbReference type="Proteomes" id="UP000245697">
    <property type="component" value="Unassembled WGS sequence"/>
</dbReference>
<reference evidence="2 3" key="1">
    <citation type="submission" date="2018-05" db="EMBL/GenBank/DDBJ databases">
        <title>Genomic Encyclopedia of Archaeal and Bacterial Type Strains, Phase II (KMG-II): from individual species to whole genera.</title>
        <authorList>
            <person name="Goeker M."/>
        </authorList>
    </citation>
    <scope>NUCLEOTIDE SEQUENCE [LARGE SCALE GENOMIC DNA]</scope>
    <source>
        <strain evidence="2 3">DSM 45184</strain>
    </source>
</reference>
<evidence type="ECO:0000313" key="3">
    <source>
        <dbReference type="Proteomes" id="UP000245697"/>
    </source>
</evidence>
<organism evidence="2 3">
    <name type="scientific">Actinoplanes xinjiangensis</name>
    <dbReference type="NCBI Taxonomy" id="512350"/>
    <lineage>
        <taxon>Bacteria</taxon>
        <taxon>Bacillati</taxon>
        <taxon>Actinomycetota</taxon>
        <taxon>Actinomycetes</taxon>
        <taxon>Micromonosporales</taxon>
        <taxon>Micromonosporaceae</taxon>
        <taxon>Actinoplanes</taxon>
    </lineage>
</organism>
<sequence length="270" mass="29466">MVRIVPLEDDSDWVQGVHPLLGNLEDFQDLPADFPFDFSAASLTALDRLIAERGDDGSFERGARAYAGETLMRIGGGRWVSTEGHPLAIRFDEALDLPGLPLEPLPPAGLAAVAERVATAVARRRADDPGWEPAKQATPGVDRAPEPPVAELTHWLAGRRAAFATWSATRTETWDFSEESLDALERIARAGGAIPPELAEWYLGETLIRVGTGSWYFRPVTPGRRNALDGHRFVRPAPPGDGVIVPALEIADLPDEAEGHLRRALTLYRE</sequence>
<name>A0A316F946_9ACTN</name>
<accession>A0A316F946</accession>
<protein>
    <submittedName>
        <fullName evidence="2">Uncharacterized protein</fullName>
    </submittedName>
</protein>
<feature type="region of interest" description="Disordered" evidence="1">
    <location>
        <begin position="124"/>
        <end position="147"/>
    </location>
</feature>
<comment type="caution">
    <text evidence="2">The sequence shown here is derived from an EMBL/GenBank/DDBJ whole genome shotgun (WGS) entry which is preliminary data.</text>
</comment>
<dbReference type="OrthoDB" id="3865442at2"/>
<keyword evidence="3" id="KW-1185">Reference proteome</keyword>
<evidence type="ECO:0000256" key="1">
    <source>
        <dbReference type="SAM" id="MobiDB-lite"/>
    </source>
</evidence>
<dbReference type="AlphaFoldDB" id="A0A316F946"/>
<evidence type="ECO:0000313" key="2">
    <source>
        <dbReference type="EMBL" id="PWK42756.1"/>
    </source>
</evidence>
<dbReference type="RefSeq" id="WP_109598277.1">
    <property type="nucleotide sequence ID" value="NZ_BONA01000032.1"/>
</dbReference>
<gene>
    <name evidence="2" type="ORF">BC793_114200</name>
</gene>
<proteinExistence type="predicted"/>
<dbReference type="EMBL" id="QGGR01000014">
    <property type="protein sequence ID" value="PWK42756.1"/>
    <property type="molecule type" value="Genomic_DNA"/>
</dbReference>